<proteinExistence type="predicted"/>
<dbReference type="SMART" id="SM00456">
    <property type="entry name" value="WW"/>
    <property type="match status" value="6"/>
</dbReference>
<feature type="region of interest" description="Disordered" evidence="1">
    <location>
        <begin position="340"/>
        <end position="360"/>
    </location>
</feature>
<gene>
    <name evidence="3" type="ORF">SCAR479_09298</name>
</gene>
<dbReference type="EMBL" id="JARVKM010000045">
    <property type="protein sequence ID" value="KAK9773958.1"/>
    <property type="molecule type" value="Genomic_DNA"/>
</dbReference>
<dbReference type="PROSITE" id="PS50020">
    <property type="entry name" value="WW_DOMAIN_2"/>
    <property type="match status" value="6"/>
</dbReference>
<dbReference type="Pfam" id="PF00397">
    <property type="entry name" value="WW"/>
    <property type="match status" value="3"/>
</dbReference>
<organism evidence="3 4">
    <name type="scientific">Seiridium cardinale</name>
    <dbReference type="NCBI Taxonomy" id="138064"/>
    <lineage>
        <taxon>Eukaryota</taxon>
        <taxon>Fungi</taxon>
        <taxon>Dikarya</taxon>
        <taxon>Ascomycota</taxon>
        <taxon>Pezizomycotina</taxon>
        <taxon>Sordariomycetes</taxon>
        <taxon>Xylariomycetidae</taxon>
        <taxon>Amphisphaeriales</taxon>
        <taxon>Sporocadaceae</taxon>
        <taxon>Seiridium</taxon>
    </lineage>
</organism>
<feature type="region of interest" description="Disordered" evidence="1">
    <location>
        <begin position="270"/>
        <end position="327"/>
    </location>
</feature>
<feature type="domain" description="WW" evidence="2">
    <location>
        <begin position="66"/>
        <end position="99"/>
    </location>
</feature>
<feature type="compositionally biased region" description="Polar residues" evidence="1">
    <location>
        <begin position="281"/>
        <end position="291"/>
    </location>
</feature>
<dbReference type="Pfam" id="PF26639">
    <property type="entry name" value="Het-6_barrel"/>
    <property type="match status" value="1"/>
</dbReference>
<dbReference type="Gene3D" id="2.20.70.10">
    <property type="match status" value="3"/>
</dbReference>
<evidence type="ECO:0000313" key="3">
    <source>
        <dbReference type="EMBL" id="KAK9773958.1"/>
    </source>
</evidence>
<dbReference type="InterPro" id="IPR052895">
    <property type="entry name" value="HetReg/Transcr_Mod"/>
</dbReference>
<feature type="region of interest" description="Disordered" evidence="1">
    <location>
        <begin position="1"/>
        <end position="28"/>
    </location>
</feature>
<reference evidence="3 4" key="1">
    <citation type="submission" date="2024-02" db="EMBL/GenBank/DDBJ databases">
        <title>First draft genome assembly of two strains of Seiridium cardinale.</title>
        <authorList>
            <person name="Emiliani G."/>
            <person name="Scali E."/>
        </authorList>
    </citation>
    <scope>NUCLEOTIDE SEQUENCE [LARGE SCALE GENOMIC DNA]</scope>
    <source>
        <strain evidence="3 4">BM-138-000479</strain>
    </source>
</reference>
<comment type="caution">
    <text evidence="3">The sequence shown here is derived from an EMBL/GenBank/DDBJ whole genome shotgun (WGS) entry which is preliminary data.</text>
</comment>
<dbReference type="Proteomes" id="UP001465668">
    <property type="component" value="Unassembled WGS sequence"/>
</dbReference>
<feature type="domain" description="WW" evidence="2">
    <location>
        <begin position="187"/>
        <end position="220"/>
    </location>
</feature>
<feature type="domain" description="WW" evidence="2">
    <location>
        <begin position="231"/>
        <end position="264"/>
    </location>
</feature>
<sequence length="1176" mass="134921">MSGVGSHPTVEATSPSAETPDAYPTGQPVKLSWKQKHHTDGSVYFEEQSSGFITASDPLFKILQVGDLADPWEIRWTEQVQPCFFNTKTREVTGIDPRLKAHVPSEINLPDGWEMQLIEGTTPYFVNKGLRLATPHDPRNVGRINEKERKMPPGWEMRVTPTRQHYFVDHNSNTTSWQDPRSVKEEEKLPPGWELRWTDADKPYFVDHNTQRTVWTDPRLNVVRSGWPFAQDLPNEWKMQHTSDGRIYFMDNETKSTTWIDPRYRVSKDQLTEESSAKRIGSSNKPKSSIEQVAKLDSFEGGPRGTTSRGASVERLEEPGNEEPDEPQLLAQRISSIQLKPDSSNLIHDDSDEVDDDNGNYLPRPENPAFVYSLLESPTHIRILDIHPAAKHEDPIISTLRHENLETNPTYEALSYTWGNTENRTHIHINSQEFLVRENAAAALRQLRQTRKTRSIWIDAICINQADNGRNSEKSTQLPLMTRMYEQAEQVCISLGELEEGSDVAMKSMKGGRWVPRTMSWTGWKVDRRHGGLLLPVRERFKSGHAVLESSHRAIEMEFGEIREILHRPWWTRVWIMQEAIVARKLVLICGEHVLDWDCIETTAKNLRWRTTGETTGEENVSMFHDSQIHLAGETHTTINRFREKWIAGSFDANVYMLLDGFRGLRCTNPHDRIFGFLGLAGIGPNLGFLPNYKSSIRKSYASFARFMIQYTRSTDILNCTREWRGMDMFQEPVVAYSMIDQARYHDITGLVSDGQGQKPRLSWIRLPDGWERCQDGKKSFYYMDWNTGTRHSESPLRNQVPLPPQPIHMQRLCPAGWEKVWDNLGRPRMKYNLKAPRKQMPEKLLRDLSKLPSWAPNWAAKTPLDPAPLLDWSDSNPLYSAGGNTEALFNPNVDSKLSKLLSLHGLEFDHIAKIGEAWHPDSDTVWKTRSGTKALQSWDEMLDYEVLSSECSYAAGKLREEAFWRTHLADIPGDKAADYSVGWAMECWYEREGWVKAVPGANQHASKSIFSGWSDSKIEMQNEQHIRDHYGKRVTELLLERGKAKQEDGTSSHSEPAANISFRREVKAEFEKIDFEYDLLRKCVDEYKQTVRRIYKVCPHRRLFVTTRGYFGLAPWNAEQGDTIVVLAGSKTPFLVRRKTSGGHSFQMIGESYVYGIMAGKAFNSSIQRSWIELV</sequence>
<dbReference type="PANTHER" id="PTHR24148">
    <property type="entry name" value="ANKYRIN REPEAT DOMAIN-CONTAINING PROTEIN 39 HOMOLOG-RELATED"/>
    <property type="match status" value="1"/>
</dbReference>
<protein>
    <submittedName>
        <fullName evidence="3">WW domain-containing protein</fullName>
    </submittedName>
</protein>
<dbReference type="SUPFAM" id="SSF51045">
    <property type="entry name" value="WW domain"/>
    <property type="match status" value="4"/>
</dbReference>
<evidence type="ECO:0000313" key="4">
    <source>
        <dbReference type="Proteomes" id="UP001465668"/>
    </source>
</evidence>
<dbReference type="Pfam" id="PF06985">
    <property type="entry name" value="HET"/>
    <property type="match status" value="1"/>
</dbReference>
<dbReference type="PANTHER" id="PTHR24148:SF73">
    <property type="entry name" value="HET DOMAIN PROTEIN (AFU_ORTHOLOGUE AFUA_8G01020)"/>
    <property type="match status" value="1"/>
</dbReference>
<feature type="domain" description="WW" evidence="2">
    <location>
        <begin position="149"/>
        <end position="182"/>
    </location>
</feature>
<evidence type="ECO:0000256" key="1">
    <source>
        <dbReference type="SAM" id="MobiDB-lite"/>
    </source>
</evidence>
<accession>A0ABR2XJH6</accession>
<dbReference type="InterPro" id="IPR036020">
    <property type="entry name" value="WW_dom_sf"/>
</dbReference>
<dbReference type="InterPro" id="IPR010730">
    <property type="entry name" value="HET"/>
</dbReference>
<evidence type="ECO:0000259" key="2">
    <source>
        <dbReference type="PROSITE" id="PS50020"/>
    </source>
</evidence>
<feature type="domain" description="WW" evidence="2">
    <location>
        <begin position="107"/>
        <end position="140"/>
    </location>
</feature>
<dbReference type="InterPro" id="IPR001202">
    <property type="entry name" value="WW_dom"/>
</dbReference>
<dbReference type="CDD" id="cd00201">
    <property type="entry name" value="WW"/>
    <property type="match status" value="3"/>
</dbReference>
<feature type="domain" description="WW" evidence="2">
    <location>
        <begin position="765"/>
        <end position="798"/>
    </location>
</feature>
<keyword evidence="4" id="KW-1185">Reference proteome</keyword>
<name>A0ABR2XJH6_9PEZI</name>
<dbReference type="PROSITE" id="PS01159">
    <property type="entry name" value="WW_DOMAIN_1"/>
    <property type="match status" value="2"/>
</dbReference>